<name>A0AAW9R9W9_9HYPH</name>
<organism evidence="1 2">
    <name type="scientific">Microbaculum marinum</name>
    <dbReference type="NCBI Taxonomy" id="1764581"/>
    <lineage>
        <taxon>Bacteria</taxon>
        <taxon>Pseudomonadati</taxon>
        <taxon>Pseudomonadota</taxon>
        <taxon>Alphaproteobacteria</taxon>
        <taxon>Hyphomicrobiales</taxon>
        <taxon>Tepidamorphaceae</taxon>
        <taxon>Microbaculum</taxon>
    </lineage>
</organism>
<comment type="caution">
    <text evidence="1">The sequence shown here is derived from an EMBL/GenBank/DDBJ whole genome shotgun (WGS) entry which is preliminary data.</text>
</comment>
<accession>A0AAW9R9W9</accession>
<dbReference type="RefSeq" id="WP_340327710.1">
    <property type="nucleotide sequence ID" value="NZ_JAZHOF010000001.1"/>
</dbReference>
<keyword evidence="2" id="KW-1185">Reference proteome</keyword>
<evidence type="ECO:0000313" key="1">
    <source>
        <dbReference type="EMBL" id="MEJ8569969.1"/>
    </source>
</evidence>
<proteinExistence type="predicted"/>
<gene>
    <name evidence="1" type="ORF">V3328_00685</name>
</gene>
<dbReference type="AlphaFoldDB" id="A0AAW9R9W9"/>
<sequence>MTAAAHRDDRAAPRPPDEVMRLARMGAFFPTRLSFMRTLLRRLSAERAVVHRAVWEIDDAGFGRAVYSVPLGGHTYSLVAFSTPLAPEDRTDRVIAEAWDTSYVLYDGVPAPGDLDRLQANAPRQEAGRFSATDLVLCRANRSVRLFEHVADCLSRGVQPPADVINATGYLMRTTAVYGNGKFGIADRARIETRPGLSGPFAAEMLAVWLVRGFTIDLVEHIARSRAPDSFVPLDRALKRHLGIGNATGLGMAPFLVSHPILLDRWMTARETALARVRAVPHASPEARDKAEELIARVRRHLDQWRVADARQSRRIEVLRREVADLAALATRDWLAGPFPWDRLVAASMRHSLECQELVVSLVLEPNGALVDDLADTMASAGRPRLRPEMPVAALTDLVDSRFAWALGIDFEDREATDRFWYVSEEKLEPRLGSRHQEPGADKEMPLDIARQVQALRRELAAAPASQTVAEFLLARPAHRHAVRRVQTAADHPYAEIRDNLIAADCLPIDMLRCKLSFFGAAKFDPKSDRWTRITMFQGAPLLDEIATPLADDWWLSALEGL</sequence>
<evidence type="ECO:0000313" key="2">
    <source>
        <dbReference type="Proteomes" id="UP001378188"/>
    </source>
</evidence>
<dbReference type="Proteomes" id="UP001378188">
    <property type="component" value="Unassembled WGS sequence"/>
</dbReference>
<dbReference type="EMBL" id="JAZHOF010000001">
    <property type="protein sequence ID" value="MEJ8569969.1"/>
    <property type="molecule type" value="Genomic_DNA"/>
</dbReference>
<protein>
    <submittedName>
        <fullName evidence="1">Uncharacterized protein</fullName>
    </submittedName>
</protein>
<reference evidence="1 2" key="1">
    <citation type="submission" date="2024-02" db="EMBL/GenBank/DDBJ databases">
        <title>Genome analysis and characterization of Microbaculum marinisediminis sp. nov., isolated from marine sediment.</title>
        <authorList>
            <person name="Du Z.-J."/>
            <person name="Ye Y.-Q."/>
            <person name="Zhang Z.-R."/>
            <person name="Yuan S.-M."/>
            <person name="Zhang X.-Y."/>
        </authorList>
    </citation>
    <scope>NUCLEOTIDE SEQUENCE [LARGE SCALE GENOMIC DNA]</scope>
    <source>
        <strain evidence="1 2">SDUM1044001</strain>
    </source>
</reference>